<gene>
    <name evidence="2" type="ORF">DFR42_108182</name>
</gene>
<sequence>MGNFTSMIHIRRAEISDAAQLQRVFASGGTYAGTLQLPHPTTEIWQERLEKTDPNDTRLVAIYDGVVVGMASLHMEKKQRRSHVASLGMGVADSFSGRGIGTALLTELLNLSDNWLNLLRIELTVFCDNTAAIHLYKKFGFEKEGTMRAYAFRNGQYVDSYAMARLHPRQAMIPLREF</sequence>
<dbReference type="InterPro" id="IPR000182">
    <property type="entry name" value="GNAT_dom"/>
</dbReference>
<dbReference type="OrthoDB" id="336415at2"/>
<comment type="caution">
    <text evidence="2">The sequence shown here is derived from an EMBL/GenBank/DDBJ whole genome shotgun (WGS) entry which is preliminary data.</text>
</comment>
<protein>
    <submittedName>
        <fullName evidence="2">Putative acetyltransferase</fullName>
    </submittedName>
</protein>
<dbReference type="EMBL" id="QJKB01000008">
    <property type="protein sequence ID" value="PXX40347.1"/>
    <property type="molecule type" value="Genomic_DNA"/>
</dbReference>
<dbReference type="CDD" id="cd04301">
    <property type="entry name" value="NAT_SF"/>
    <property type="match status" value="1"/>
</dbReference>
<dbReference type="Pfam" id="PF00583">
    <property type="entry name" value="Acetyltransf_1"/>
    <property type="match status" value="1"/>
</dbReference>
<dbReference type="InterPro" id="IPR016181">
    <property type="entry name" value="Acyl_CoA_acyltransferase"/>
</dbReference>
<accession>A0A318J237</accession>
<organism evidence="2 3">
    <name type="scientific">Undibacterium pigrum</name>
    <dbReference type="NCBI Taxonomy" id="401470"/>
    <lineage>
        <taxon>Bacteria</taxon>
        <taxon>Pseudomonadati</taxon>
        <taxon>Pseudomonadota</taxon>
        <taxon>Betaproteobacteria</taxon>
        <taxon>Burkholderiales</taxon>
        <taxon>Oxalobacteraceae</taxon>
        <taxon>Undibacterium</taxon>
    </lineage>
</organism>
<name>A0A318J237_9BURK</name>
<dbReference type="AlphaFoldDB" id="A0A318J237"/>
<evidence type="ECO:0000313" key="2">
    <source>
        <dbReference type="EMBL" id="PXX40347.1"/>
    </source>
</evidence>
<dbReference type="SUPFAM" id="SSF55729">
    <property type="entry name" value="Acyl-CoA N-acyltransferases (Nat)"/>
    <property type="match status" value="1"/>
</dbReference>
<dbReference type="Gene3D" id="3.40.630.30">
    <property type="match status" value="1"/>
</dbReference>
<evidence type="ECO:0000259" key="1">
    <source>
        <dbReference type="PROSITE" id="PS51186"/>
    </source>
</evidence>
<dbReference type="PANTHER" id="PTHR43072">
    <property type="entry name" value="N-ACETYLTRANSFERASE"/>
    <property type="match status" value="1"/>
</dbReference>
<dbReference type="Proteomes" id="UP000247792">
    <property type="component" value="Unassembled WGS sequence"/>
</dbReference>
<evidence type="ECO:0000313" key="3">
    <source>
        <dbReference type="Proteomes" id="UP000247792"/>
    </source>
</evidence>
<keyword evidence="2" id="KW-0808">Transferase</keyword>
<proteinExistence type="predicted"/>
<keyword evidence="3" id="KW-1185">Reference proteome</keyword>
<reference evidence="2 3" key="1">
    <citation type="submission" date="2018-05" db="EMBL/GenBank/DDBJ databases">
        <title>Genomic Encyclopedia of Type Strains, Phase IV (KMG-IV): sequencing the most valuable type-strain genomes for metagenomic binning, comparative biology and taxonomic classification.</title>
        <authorList>
            <person name="Goeker M."/>
        </authorList>
    </citation>
    <scope>NUCLEOTIDE SEQUENCE [LARGE SCALE GENOMIC DNA]</scope>
    <source>
        <strain evidence="2 3">DSM 19792</strain>
    </source>
</reference>
<feature type="domain" description="N-acetyltransferase" evidence="1">
    <location>
        <begin position="8"/>
        <end position="168"/>
    </location>
</feature>
<dbReference type="PROSITE" id="PS51186">
    <property type="entry name" value="GNAT"/>
    <property type="match status" value="1"/>
</dbReference>
<dbReference type="GO" id="GO:0016747">
    <property type="term" value="F:acyltransferase activity, transferring groups other than amino-acyl groups"/>
    <property type="evidence" value="ECO:0007669"/>
    <property type="project" value="InterPro"/>
</dbReference>